<dbReference type="GO" id="GO:0030681">
    <property type="term" value="C:multimeric ribonuclease P complex"/>
    <property type="evidence" value="ECO:0007669"/>
    <property type="project" value="TreeGrafter"/>
</dbReference>
<dbReference type="eggNOG" id="KOG4639">
    <property type="taxonomic scope" value="Eukaryota"/>
</dbReference>
<dbReference type="InterPro" id="IPR002759">
    <property type="entry name" value="Pop5/Rpp14/Rnp2-like"/>
</dbReference>
<accession>W9YQ26</accession>
<dbReference type="PANTHER" id="PTHR15441:SF2">
    <property type="entry name" value="RIBONUCLEASE P_MRP PROTEIN SUBUNIT POP5"/>
    <property type="match status" value="1"/>
</dbReference>
<dbReference type="RefSeq" id="XP_007733324.1">
    <property type="nucleotide sequence ID" value="XM_007735134.1"/>
</dbReference>
<dbReference type="OrthoDB" id="24745at2759"/>
<keyword evidence="5" id="KW-1185">Reference proteome</keyword>
<evidence type="ECO:0000256" key="3">
    <source>
        <dbReference type="SAM" id="MobiDB-lite"/>
    </source>
</evidence>
<dbReference type="EMBL" id="AMGY01000004">
    <property type="protein sequence ID" value="EXJ84339.1"/>
    <property type="molecule type" value="Genomic_DNA"/>
</dbReference>
<dbReference type="PANTHER" id="PTHR15441">
    <property type="entry name" value="RIBONUCLEASE P PROTEIN SUBUNIT P14"/>
    <property type="match status" value="1"/>
</dbReference>
<feature type="compositionally biased region" description="Low complexity" evidence="3">
    <location>
        <begin position="222"/>
        <end position="236"/>
    </location>
</feature>
<evidence type="ECO:0000313" key="5">
    <source>
        <dbReference type="Proteomes" id="UP000019478"/>
    </source>
</evidence>
<dbReference type="STRING" id="1182542.W9YQ26"/>
<reference evidence="4 5" key="1">
    <citation type="submission" date="2013-03" db="EMBL/GenBank/DDBJ databases">
        <title>The Genome Sequence of Capronia epimyces CBS 606.96.</title>
        <authorList>
            <consortium name="The Broad Institute Genomics Platform"/>
            <person name="Cuomo C."/>
            <person name="de Hoog S."/>
            <person name="Gorbushina A."/>
            <person name="Walker B."/>
            <person name="Young S.K."/>
            <person name="Zeng Q."/>
            <person name="Gargeya S."/>
            <person name="Fitzgerald M."/>
            <person name="Haas B."/>
            <person name="Abouelleil A."/>
            <person name="Allen A.W."/>
            <person name="Alvarado L."/>
            <person name="Arachchi H.M."/>
            <person name="Berlin A.M."/>
            <person name="Chapman S.B."/>
            <person name="Gainer-Dewar J."/>
            <person name="Goldberg J."/>
            <person name="Griggs A."/>
            <person name="Gujja S."/>
            <person name="Hansen M."/>
            <person name="Howarth C."/>
            <person name="Imamovic A."/>
            <person name="Ireland A."/>
            <person name="Larimer J."/>
            <person name="McCowan C."/>
            <person name="Murphy C."/>
            <person name="Pearson M."/>
            <person name="Poon T.W."/>
            <person name="Priest M."/>
            <person name="Roberts A."/>
            <person name="Saif S."/>
            <person name="Shea T."/>
            <person name="Sisk P."/>
            <person name="Sykes S."/>
            <person name="Wortman J."/>
            <person name="Nusbaum C."/>
            <person name="Birren B."/>
        </authorList>
    </citation>
    <scope>NUCLEOTIDE SEQUENCE [LARGE SCALE GENOMIC DNA]</scope>
    <source>
        <strain evidence="4 5">CBS 606.96</strain>
    </source>
</reference>
<proteinExistence type="inferred from homology"/>
<dbReference type="GO" id="GO:0001682">
    <property type="term" value="P:tRNA 5'-leader removal"/>
    <property type="evidence" value="ECO:0007669"/>
    <property type="project" value="InterPro"/>
</dbReference>
<feature type="compositionally biased region" description="Acidic residues" evidence="3">
    <location>
        <begin position="237"/>
        <end position="258"/>
    </location>
</feature>
<dbReference type="Gene3D" id="3.30.70.3250">
    <property type="entry name" value="Ribonuclease P, Pop5 subunit"/>
    <property type="match status" value="1"/>
</dbReference>
<dbReference type="InterPro" id="IPR038085">
    <property type="entry name" value="Rnp2-like_sf"/>
</dbReference>
<sequence length="258" mass="28059">MVRLKHRYLLFNILYPTPTPTTTSTANFNTNTTDASYLLFARPSPTHLTAQLLLHTLRSTISQVFGEHGLGTTQAGLKVVYFSPSTSTCILRVTRPYFRLVWASLTYMDSIPGPSPHKGGSKGYKPNSNTDTKSNPNSNSNANSNTNTNDGVRCVVRVVRVSGTIRKSEEEVLRRARAQIVRAKREGRSVDSENDGVESSTSLLLDGLIGKSQTARASVSRAHTAATSTGSMAGAAQDEDEGIEDLDDEDYDLDDLSD</sequence>
<dbReference type="AlphaFoldDB" id="W9YQ26"/>
<dbReference type="GO" id="GO:0005730">
    <property type="term" value="C:nucleolus"/>
    <property type="evidence" value="ECO:0007669"/>
    <property type="project" value="TreeGrafter"/>
</dbReference>
<organism evidence="4 5">
    <name type="scientific">Capronia epimyces CBS 606.96</name>
    <dbReference type="NCBI Taxonomy" id="1182542"/>
    <lineage>
        <taxon>Eukaryota</taxon>
        <taxon>Fungi</taxon>
        <taxon>Dikarya</taxon>
        <taxon>Ascomycota</taxon>
        <taxon>Pezizomycotina</taxon>
        <taxon>Eurotiomycetes</taxon>
        <taxon>Chaetothyriomycetidae</taxon>
        <taxon>Chaetothyriales</taxon>
        <taxon>Herpotrichiellaceae</taxon>
        <taxon>Capronia</taxon>
    </lineage>
</organism>
<feature type="region of interest" description="Disordered" evidence="3">
    <location>
        <begin position="213"/>
        <end position="258"/>
    </location>
</feature>
<protein>
    <submittedName>
        <fullName evidence="4">Uncharacterized protein</fullName>
    </submittedName>
</protein>
<dbReference type="HOGENOM" id="CLU_086710_1_0_1"/>
<comment type="caution">
    <text evidence="4">The sequence shown here is derived from an EMBL/GenBank/DDBJ whole genome shotgun (WGS) entry which is preliminary data.</text>
</comment>
<gene>
    <name evidence="4" type="ORF">A1O3_05006</name>
</gene>
<dbReference type="Proteomes" id="UP000019478">
    <property type="component" value="Unassembled WGS sequence"/>
</dbReference>
<feature type="compositionally biased region" description="Low complexity" evidence="3">
    <location>
        <begin position="112"/>
        <end position="126"/>
    </location>
</feature>
<dbReference type="SUPFAM" id="SSF160350">
    <property type="entry name" value="Rnp2-like"/>
    <property type="match status" value="1"/>
</dbReference>
<keyword evidence="2" id="KW-0819">tRNA processing</keyword>
<feature type="region of interest" description="Disordered" evidence="3">
    <location>
        <begin position="112"/>
        <end position="149"/>
    </location>
</feature>
<name>W9YQ26_9EURO</name>
<comment type="similarity">
    <text evidence="1">Belongs to the eukaryotic/archaeal RNase P protein component 2 family.</text>
</comment>
<evidence type="ECO:0000256" key="2">
    <source>
        <dbReference type="ARBA" id="ARBA00022694"/>
    </source>
</evidence>
<dbReference type="GO" id="GO:0000172">
    <property type="term" value="C:ribonuclease MRP complex"/>
    <property type="evidence" value="ECO:0007669"/>
    <property type="project" value="TreeGrafter"/>
</dbReference>
<dbReference type="GeneID" id="19169124"/>
<evidence type="ECO:0000313" key="4">
    <source>
        <dbReference type="EMBL" id="EXJ84339.1"/>
    </source>
</evidence>
<dbReference type="Pfam" id="PF01900">
    <property type="entry name" value="RNase_P_Rpp14"/>
    <property type="match status" value="1"/>
</dbReference>
<evidence type="ECO:0000256" key="1">
    <source>
        <dbReference type="ARBA" id="ARBA00010800"/>
    </source>
</evidence>
<feature type="compositionally biased region" description="Low complexity" evidence="3">
    <location>
        <begin position="134"/>
        <end position="149"/>
    </location>
</feature>
<dbReference type="GO" id="GO:0033204">
    <property type="term" value="F:ribonuclease P RNA binding"/>
    <property type="evidence" value="ECO:0007669"/>
    <property type="project" value="TreeGrafter"/>
</dbReference>